<keyword evidence="3" id="KW-0815">Transposition</keyword>
<dbReference type="Proteomes" id="UP000008561">
    <property type="component" value="Chromosome"/>
</dbReference>
<evidence type="ECO:0000256" key="4">
    <source>
        <dbReference type="ARBA" id="ARBA00023125"/>
    </source>
</evidence>
<dbReference type="KEGG" id="dol:Dole_2457"/>
<dbReference type="InterPro" id="IPR047959">
    <property type="entry name" value="Transpos_IS5"/>
</dbReference>
<dbReference type="InterPro" id="IPR008490">
    <property type="entry name" value="Transposase_InsH_N"/>
</dbReference>
<dbReference type="Pfam" id="PF01609">
    <property type="entry name" value="DDE_Tnp_1"/>
    <property type="match status" value="1"/>
</dbReference>
<feature type="domain" description="Transposase IS4-like" evidence="6">
    <location>
        <begin position="140"/>
        <end position="328"/>
    </location>
</feature>
<gene>
    <name evidence="8" type="ordered locus">Dole_2457</name>
    <name evidence="9" type="ordered locus">Dole_2638</name>
    <name evidence="10" type="ordered locus">Dole_3091</name>
</gene>
<evidence type="ECO:0000256" key="3">
    <source>
        <dbReference type="ARBA" id="ARBA00022578"/>
    </source>
</evidence>
<dbReference type="NCBIfam" id="NF033581">
    <property type="entry name" value="transpos_IS5_4"/>
    <property type="match status" value="1"/>
</dbReference>
<evidence type="ECO:0000313" key="11">
    <source>
        <dbReference type="Proteomes" id="UP000008561"/>
    </source>
</evidence>
<dbReference type="EMBL" id="CP000859">
    <property type="protein sequence ID" value="ABW68261.1"/>
    <property type="molecule type" value="Genomic_DNA"/>
</dbReference>
<dbReference type="EMBL" id="CP000859">
    <property type="protein sequence ID" value="ABW68894.1"/>
    <property type="molecule type" value="Genomic_DNA"/>
</dbReference>
<evidence type="ECO:0000256" key="1">
    <source>
        <dbReference type="ARBA" id="ARBA00003544"/>
    </source>
</evidence>
<dbReference type="PANTHER" id="PTHR35604:SF2">
    <property type="entry name" value="TRANSPOSASE INSH FOR INSERTION SEQUENCE ELEMENT IS5A-RELATED"/>
    <property type="match status" value="1"/>
</dbReference>
<keyword evidence="5" id="KW-0233">DNA recombination</keyword>
<accession>A8ZW27</accession>
<dbReference type="GO" id="GO:0003677">
    <property type="term" value="F:DNA binding"/>
    <property type="evidence" value="ECO:0007669"/>
    <property type="project" value="UniProtKB-KW"/>
</dbReference>
<evidence type="ECO:0000256" key="2">
    <source>
        <dbReference type="ARBA" id="ARBA00010075"/>
    </source>
</evidence>
<name>A8ZW27_DESOH</name>
<feature type="domain" description="Transposase InsH N-terminal" evidence="7">
    <location>
        <begin position="13"/>
        <end position="111"/>
    </location>
</feature>
<dbReference type="eggNOG" id="COG3039">
    <property type="taxonomic scope" value="Bacteria"/>
</dbReference>
<dbReference type="GO" id="GO:0004803">
    <property type="term" value="F:transposase activity"/>
    <property type="evidence" value="ECO:0007669"/>
    <property type="project" value="InterPro"/>
</dbReference>
<keyword evidence="4" id="KW-0238">DNA-binding</keyword>
<dbReference type="RefSeq" id="WP_012175873.1">
    <property type="nucleotide sequence ID" value="NC_009943.1"/>
</dbReference>
<evidence type="ECO:0000259" key="7">
    <source>
        <dbReference type="Pfam" id="PF05598"/>
    </source>
</evidence>
<comment type="function">
    <text evidence="1">Involved in the transposition of the insertion sequence IS5.</text>
</comment>
<evidence type="ECO:0000313" key="10">
    <source>
        <dbReference type="EMBL" id="ABW68894.1"/>
    </source>
</evidence>
<dbReference type="EMBL" id="CP000859">
    <property type="protein sequence ID" value="ABW68441.1"/>
    <property type="molecule type" value="Genomic_DNA"/>
</dbReference>
<dbReference type="AlphaFoldDB" id="A8ZW27"/>
<reference evidence="8 11" key="1">
    <citation type="submission" date="2007-10" db="EMBL/GenBank/DDBJ databases">
        <title>Complete sequence of Desulfococcus oleovorans Hxd3.</title>
        <authorList>
            <consortium name="US DOE Joint Genome Institute"/>
            <person name="Copeland A."/>
            <person name="Lucas S."/>
            <person name="Lapidus A."/>
            <person name="Barry K."/>
            <person name="Glavina del Rio T."/>
            <person name="Dalin E."/>
            <person name="Tice H."/>
            <person name="Pitluck S."/>
            <person name="Kiss H."/>
            <person name="Brettin T."/>
            <person name="Bruce D."/>
            <person name="Detter J.C."/>
            <person name="Han C."/>
            <person name="Schmutz J."/>
            <person name="Larimer F."/>
            <person name="Land M."/>
            <person name="Hauser L."/>
            <person name="Kyrpides N."/>
            <person name="Kim E."/>
            <person name="Wawrik B."/>
            <person name="Richardson P."/>
        </authorList>
    </citation>
    <scope>NUCLEOTIDE SEQUENCE [LARGE SCALE GENOMIC DNA]</scope>
    <source>
        <strain evidence="11">DSM 6200 / JCM 39069 / Hxd3</strain>
        <strain evidence="8">Hxd3</strain>
    </source>
</reference>
<dbReference type="OrthoDB" id="9774580at2"/>
<evidence type="ECO:0000313" key="8">
    <source>
        <dbReference type="EMBL" id="ABW68261.1"/>
    </source>
</evidence>
<sequence length="338" mass="39800">MMQTGFFDWHERFEKLDRNGDPLLKLNQVVDWEMFRQPLEKIRHKERKSNAGARPYDVIRMFKILIIQSLYNLSDDRIEFQILDRISFMRFLGLGLGDRVPDAKTIWLFREQITEAGLIKPLFEKFDVCLRENGFLAQKGQIIDASIVAAPRQRNSREENERIKRGDIPEEWKEAKRRQKDTDARWTKKNGQNYYGYKNHISVDVKHKLIRDYEVTDAAVHDSQVFDQIIDESNSSRDVYADSAYRSEESVKRLKEEGFREHLQRKGCRHRKLTKREQRGNHTRAKTRSRVEHVFGVQAMMAGEMILRTIGIVRARAKIGLRNLAYNINRYSILGATG</sequence>
<evidence type="ECO:0000256" key="5">
    <source>
        <dbReference type="ARBA" id="ARBA00023172"/>
    </source>
</evidence>
<dbReference type="PANTHER" id="PTHR35604">
    <property type="entry name" value="TRANSPOSASE INSH FOR INSERTION SEQUENCE ELEMENT IS5A-RELATED"/>
    <property type="match status" value="1"/>
</dbReference>
<dbReference type="Pfam" id="PF05598">
    <property type="entry name" value="DUF772"/>
    <property type="match status" value="1"/>
</dbReference>
<dbReference type="HOGENOM" id="CLU_049873_1_1_7"/>
<evidence type="ECO:0000313" key="9">
    <source>
        <dbReference type="EMBL" id="ABW68441.1"/>
    </source>
</evidence>
<proteinExistence type="inferred from homology"/>
<organism evidence="8 11">
    <name type="scientific">Desulfosudis oleivorans (strain DSM 6200 / JCM 39069 / Hxd3)</name>
    <name type="common">Desulfococcus oleovorans</name>
    <dbReference type="NCBI Taxonomy" id="96561"/>
    <lineage>
        <taxon>Bacteria</taxon>
        <taxon>Pseudomonadati</taxon>
        <taxon>Thermodesulfobacteriota</taxon>
        <taxon>Desulfobacteria</taxon>
        <taxon>Desulfobacterales</taxon>
        <taxon>Desulfosudaceae</taxon>
        <taxon>Desulfosudis</taxon>
    </lineage>
</organism>
<dbReference type="InterPro" id="IPR002559">
    <property type="entry name" value="Transposase_11"/>
</dbReference>
<comment type="similarity">
    <text evidence="2">Belongs to the transposase 11 family.</text>
</comment>
<dbReference type="KEGG" id="dol:Dole_2638"/>
<evidence type="ECO:0000259" key="6">
    <source>
        <dbReference type="Pfam" id="PF01609"/>
    </source>
</evidence>
<dbReference type="GO" id="GO:0006313">
    <property type="term" value="P:DNA transposition"/>
    <property type="evidence" value="ECO:0007669"/>
    <property type="project" value="InterPro"/>
</dbReference>
<dbReference type="KEGG" id="dol:Dole_3091"/>
<protein>
    <submittedName>
        <fullName evidence="8">Transposase IS4 family protein</fullName>
    </submittedName>
</protein>
<keyword evidence="11" id="KW-1185">Reference proteome</keyword>